<proteinExistence type="predicted"/>
<dbReference type="PROSITE" id="PS00092">
    <property type="entry name" value="N6_MTASE"/>
    <property type="match status" value="1"/>
</dbReference>
<feature type="domain" description="Type II methyltransferase M.TaqI-like" evidence="1">
    <location>
        <begin position="1"/>
        <end position="81"/>
    </location>
</feature>
<dbReference type="EMBL" id="WNJO01000005">
    <property type="protein sequence ID" value="MTV82139.1"/>
    <property type="molecule type" value="Genomic_DNA"/>
</dbReference>
<dbReference type="SUPFAM" id="SSF53335">
    <property type="entry name" value="S-adenosyl-L-methionine-dependent methyltransferases"/>
    <property type="match status" value="1"/>
</dbReference>
<evidence type="ECO:0000313" key="3">
    <source>
        <dbReference type="Proteomes" id="UP000466388"/>
    </source>
</evidence>
<gene>
    <name evidence="2" type="ORF">GM612_05660</name>
</gene>
<name>A0A7X3C3C7_9LACO</name>
<evidence type="ECO:0000313" key="2">
    <source>
        <dbReference type="EMBL" id="MTV82139.1"/>
    </source>
</evidence>
<dbReference type="AlphaFoldDB" id="A0A7X3C3C7"/>
<dbReference type="GO" id="GO:0003676">
    <property type="term" value="F:nucleic acid binding"/>
    <property type="evidence" value="ECO:0007669"/>
    <property type="project" value="InterPro"/>
</dbReference>
<protein>
    <submittedName>
        <fullName evidence="2">Restriction endonuclease</fullName>
    </submittedName>
</protein>
<keyword evidence="2" id="KW-0255">Endonuclease</keyword>
<dbReference type="Proteomes" id="UP000466388">
    <property type="component" value="Unassembled WGS sequence"/>
</dbReference>
<keyword evidence="2" id="KW-0378">Hydrolase</keyword>
<sequence length="339" mass="38388">MKFDVVVGNPPFEKTLEGTSDAPIYNYFYDLASVIGKKYCLISPARFLFNTGGTSKAWNEKMLNDPHIQVEYYNPEATDVFRDTGFKGGVAVLYRDESKELGPIGTFTKFPLLNEILSKVTRSDTFESIIPMVTLQEKFDLKKLYTDYPQMESLIGSKGKEKRLTTSIFSTVPSLFNDYYSSDCDVEILGLINNKRVYKFINGKYIAKHENLNSWKVILPKSNGTGLFGERLSSPIVGRPGLGHTQSFISFGKFNSSAEANNLLKYLKSKFCRALLGAIKSTQDNNPATWAKVPVQDFSNDSNIDWNKPVSDIDHQLYMLYRLNRAEIDFIESKVKPMN</sequence>
<dbReference type="Gene3D" id="3.40.50.150">
    <property type="entry name" value="Vaccinia Virus protein VP39"/>
    <property type="match status" value="1"/>
</dbReference>
<dbReference type="RefSeq" id="WP_155431412.1">
    <property type="nucleotide sequence ID" value="NZ_WNJO01000005.1"/>
</dbReference>
<dbReference type="GO" id="GO:0004519">
    <property type="term" value="F:endonuclease activity"/>
    <property type="evidence" value="ECO:0007669"/>
    <property type="project" value="UniProtKB-KW"/>
</dbReference>
<dbReference type="InterPro" id="IPR011639">
    <property type="entry name" value="MethylTrfase_TaqI-like_dom"/>
</dbReference>
<dbReference type="InterPro" id="IPR002052">
    <property type="entry name" value="DNA_methylase_N6_adenine_CS"/>
</dbReference>
<accession>A0A7X3C3C7</accession>
<dbReference type="Pfam" id="PF07669">
    <property type="entry name" value="Eco57I"/>
    <property type="match status" value="1"/>
</dbReference>
<dbReference type="GO" id="GO:0032259">
    <property type="term" value="P:methylation"/>
    <property type="evidence" value="ECO:0007669"/>
    <property type="project" value="InterPro"/>
</dbReference>
<dbReference type="InterPro" id="IPR029063">
    <property type="entry name" value="SAM-dependent_MTases_sf"/>
</dbReference>
<evidence type="ECO:0000259" key="1">
    <source>
        <dbReference type="Pfam" id="PF07669"/>
    </source>
</evidence>
<dbReference type="GO" id="GO:0006304">
    <property type="term" value="P:DNA modification"/>
    <property type="evidence" value="ECO:0007669"/>
    <property type="project" value="InterPro"/>
</dbReference>
<reference evidence="2 3" key="1">
    <citation type="submission" date="2019-11" db="EMBL/GenBank/DDBJ databases">
        <title>Lactobacillus sp. nov. CRM56-3, isolated from fermented tea leaves.</title>
        <authorList>
            <person name="Phuengjayaem S."/>
            <person name="Tanasupawat S."/>
        </authorList>
    </citation>
    <scope>NUCLEOTIDE SEQUENCE [LARGE SCALE GENOMIC DNA]</scope>
    <source>
        <strain evidence="2 3">CRM56-3</strain>
    </source>
</reference>
<comment type="caution">
    <text evidence="2">The sequence shown here is derived from an EMBL/GenBank/DDBJ whole genome shotgun (WGS) entry which is preliminary data.</text>
</comment>
<keyword evidence="2" id="KW-0540">Nuclease</keyword>
<dbReference type="GO" id="GO:0009007">
    <property type="term" value="F:site-specific DNA-methyltransferase (adenine-specific) activity"/>
    <property type="evidence" value="ECO:0007669"/>
    <property type="project" value="UniProtKB-EC"/>
</dbReference>
<organism evidence="2 3">
    <name type="scientific">Secundilactobacillus folii</name>
    <dbReference type="NCBI Taxonomy" id="2678357"/>
    <lineage>
        <taxon>Bacteria</taxon>
        <taxon>Bacillati</taxon>
        <taxon>Bacillota</taxon>
        <taxon>Bacilli</taxon>
        <taxon>Lactobacillales</taxon>
        <taxon>Lactobacillaceae</taxon>
        <taxon>Secundilactobacillus</taxon>
    </lineage>
</organism>
<keyword evidence="3" id="KW-1185">Reference proteome</keyword>